<dbReference type="InterPro" id="IPR003121">
    <property type="entry name" value="SWIB_MDM2_domain"/>
</dbReference>
<keyword evidence="4" id="KW-1185">Reference proteome</keyword>
<dbReference type="PROSITE" id="PS51925">
    <property type="entry name" value="SWIB_MDM2"/>
    <property type="match status" value="1"/>
</dbReference>
<dbReference type="InterPro" id="IPR019835">
    <property type="entry name" value="SWIB_domain"/>
</dbReference>
<feature type="compositionally biased region" description="Low complexity" evidence="1">
    <location>
        <begin position="33"/>
        <end position="46"/>
    </location>
</feature>
<dbReference type="Proteomes" id="UP000827721">
    <property type="component" value="Unassembled WGS sequence"/>
</dbReference>
<feature type="domain" description="DM2" evidence="2">
    <location>
        <begin position="52"/>
        <end position="130"/>
    </location>
</feature>
<evidence type="ECO:0000259" key="2">
    <source>
        <dbReference type="PROSITE" id="PS51925"/>
    </source>
</evidence>
<comment type="caution">
    <text evidence="3">The sequence shown here is derived from an EMBL/GenBank/DDBJ whole genome shotgun (WGS) entry which is preliminary data.</text>
</comment>
<name>A0ABQ8HA49_9ROSI</name>
<organism evidence="3 4">
    <name type="scientific">Xanthoceras sorbifolium</name>
    <dbReference type="NCBI Taxonomy" id="99658"/>
    <lineage>
        <taxon>Eukaryota</taxon>
        <taxon>Viridiplantae</taxon>
        <taxon>Streptophyta</taxon>
        <taxon>Embryophyta</taxon>
        <taxon>Tracheophyta</taxon>
        <taxon>Spermatophyta</taxon>
        <taxon>Magnoliopsida</taxon>
        <taxon>eudicotyledons</taxon>
        <taxon>Gunneridae</taxon>
        <taxon>Pentapetalae</taxon>
        <taxon>rosids</taxon>
        <taxon>malvids</taxon>
        <taxon>Sapindales</taxon>
        <taxon>Sapindaceae</taxon>
        <taxon>Xanthoceroideae</taxon>
        <taxon>Xanthoceras</taxon>
    </lineage>
</organism>
<feature type="region of interest" description="Disordered" evidence="1">
    <location>
        <begin position="33"/>
        <end position="52"/>
    </location>
</feature>
<gene>
    <name evidence="3" type="ORF">JRO89_XS12G0002300</name>
</gene>
<dbReference type="SMART" id="SM00151">
    <property type="entry name" value="SWIB"/>
    <property type="match status" value="1"/>
</dbReference>
<dbReference type="EMBL" id="JAFEMO010000012">
    <property type="protein sequence ID" value="KAH7553362.1"/>
    <property type="molecule type" value="Genomic_DNA"/>
</dbReference>
<proteinExistence type="predicted"/>
<dbReference type="PANTHER" id="PTHR13844">
    <property type="entry name" value="SWI/SNF-RELATED MATRIX-ASSOCIATED ACTIN-DEPENDENT REGULATOR OF CHROMATIN SUBFAMILY D"/>
    <property type="match status" value="1"/>
</dbReference>
<dbReference type="CDD" id="cd10567">
    <property type="entry name" value="SWIB-MDM2_like"/>
    <property type="match status" value="1"/>
</dbReference>
<dbReference type="Pfam" id="PF02201">
    <property type="entry name" value="SWIB"/>
    <property type="match status" value="1"/>
</dbReference>
<reference evidence="3 4" key="1">
    <citation type="submission" date="2021-02" db="EMBL/GenBank/DDBJ databases">
        <title>Plant Genome Project.</title>
        <authorList>
            <person name="Zhang R.-G."/>
        </authorList>
    </citation>
    <scope>NUCLEOTIDE SEQUENCE [LARGE SCALE GENOMIC DNA]</scope>
    <source>
        <tissue evidence="3">Leaves</tissue>
    </source>
</reference>
<evidence type="ECO:0000256" key="1">
    <source>
        <dbReference type="SAM" id="MobiDB-lite"/>
    </source>
</evidence>
<evidence type="ECO:0000313" key="3">
    <source>
        <dbReference type="EMBL" id="KAH7553362.1"/>
    </source>
</evidence>
<evidence type="ECO:0000313" key="4">
    <source>
        <dbReference type="Proteomes" id="UP000827721"/>
    </source>
</evidence>
<dbReference type="Gene3D" id="1.10.245.10">
    <property type="entry name" value="SWIB/MDM2 domain"/>
    <property type="match status" value="1"/>
</dbReference>
<dbReference type="InterPro" id="IPR036885">
    <property type="entry name" value="SWIB_MDM2_dom_sf"/>
</dbReference>
<sequence length="132" mass="13839">MATAYNRLFGGCRALMAAAKSSAAAASAKSSSVAASAKSSSAAKSAGGKTTGITKVLPISPQLGKFLGSNEASRTDAVKQVWQYIKLHNLQNPANKKEIRCDEKLKTIFGGKDSVGFTEIARFLSQHFVKSA</sequence>
<dbReference type="SUPFAM" id="SSF47592">
    <property type="entry name" value="SWIB/MDM2 domain"/>
    <property type="match status" value="1"/>
</dbReference>
<accession>A0ABQ8HA49</accession>
<protein>
    <recommendedName>
        <fullName evidence="2">DM2 domain-containing protein</fullName>
    </recommendedName>
</protein>